<accession>A0A5Q0M010</accession>
<name>A0A5Q0M010_VARPD</name>
<sequence length="69" mass="7607">MTQISRLRRSVTTSASPQSKSHRQLSLTFESSVLRGMTPNERSNVIAQLAIVLLQAAGVQPREADDEQL</sequence>
<evidence type="ECO:0000313" key="3">
    <source>
        <dbReference type="Proteomes" id="UP000326780"/>
    </source>
</evidence>
<dbReference type="EMBL" id="CP045644">
    <property type="protein sequence ID" value="QFZ81914.1"/>
    <property type="molecule type" value="Genomic_DNA"/>
</dbReference>
<protein>
    <submittedName>
        <fullName evidence="2">Uncharacterized protein</fullName>
    </submittedName>
</protein>
<dbReference type="AlphaFoldDB" id="A0A5Q0M010"/>
<organism evidence="2 3">
    <name type="scientific">Variovorax paradoxus</name>
    <dbReference type="NCBI Taxonomy" id="34073"/>
    <lineage>
        <taxon>Bacteria</taxon>
        <taxon>Pseudomonadati</taxon>
        <taxon>Pseudomonadota</taxon>
        <taxon>Betaproteobacteria</taxon>
        <taxon>Burkholderiales</taxon>
        <taxon>Comamonadaceae</taxon>
        <taxon>Variovorax</taxon>
    </lineage>
</organism>
<dbReference type="RefSeq" id="WP_153280839.1">
    <property type="nucleotide sequence ID" value="NZ_CP045644.1"/>
</dbReference>
<gene>
    <name evidence="2" type="ORF">GFK26_03615</name>
</gene>
<evidence type="ECO:0000313" key="2">
    <source>
        <dbReference type="EMBL" id="QFZ81914.1"/>
    </source>
</evidence>
<feature type="region of interest" description="Disordered" evidence="1">
    <location>
        <begin position="1"/>
        <end position="25"/>
    </location>
</feature>
<reference evidence="2 3" key="1">
    <citation type="submission" date="2019-10" db="EMBL/GenBank/DDBJ databases">
        <title>Complete genome sequence of Variovorax paradoxus 5C-2.</title>
        <authorList>
            <person name="Gogoleva N.E."/>
            <person name="Balkin A.S."/>
        </authorList>
    </citation>
    <scope>NUCLEOTIDE SEQUENCE [LARGE SCALE GENOMIC DNA]</scope>
    <source>
        <strain evidence="2 3">5C-2</strain>
    </source>
</reference>
<evidence type="ECO:0000256" key="1">
    <source>
        <dbReference type="SAM" id="MobiDB-lite"/>
    </source>
</evidence>
<dbReference type="Proteomes" id="UP000326780">
    <property type="component" value="Chromosome"/>
</dbReference>
<proteinExistence type="predicted"/>